<evidence type="ECO:0000313" key="3">
    <source>
        <dbReference type="EMBL" id="QKG81074.1"/>
    </source>
</evidence>
<dbReference type="PROSITE" id="PS51841">
    <property type="entry name" value="LTD"/>
    <property type="match status" value="1"/>
</dbReference>
<dbReference type="KEGG" id="ttz:FHG85_12630"/>
<gene>
    <name evidence="3" type="ORF">FHG85_12630</name>
</gene>
<dbReference type="RefSeq" id="WP_173076474.1">
    <property type="nucleotide sequence ID" value="NZ_CP041345.1"/>
</dbReference>
<name>A0A7D4AYW6_9BACT</name>
<protein>
    <recommendedName>
        <fullName evidence="2">LTD domain-containing protein</fullName>
    </recommendedName>
</protein>
<dbReference type="InterPro" id="IPR001322">
    <property type="entry name" value="Lamin_tail_dom"/>
</dbReference>
<dbReference type="InterPro" id="IPR014755">
    <property type="entry name" value="Cu-Rt/internalin_Ig-like"/>
</dbReference>
<organism evidence="3 4">
    <name type="scientific">Tenuifilum thalassicum</name>
    <dbReference type="NCBI Taxonomy" id="2590900"/>
    <lineage>
        <taxon>Bacteria</taxon>
        <taxon>Pseudomonadati</taxon>
        <taxon>Bacteroidota</taxon>
        <taxon>Bacteroidia</taxon>
        <taxon>Bacteroidales</taxon>
        <taxon>Tenuifilaceae</taxon>
        <taxon>Tenuifilum</taxon>
    </lineage>
</organism>
<dbReference type="SUPFAM" id="SSF74853">
    <property type="entry name" value="Lamin A/C globular tail domain"/>
    <property type="match status" value="2"/>
</dbReference>
<dbReference type="EMBL" id="CP041345">
    <property type="protein sequence ID" value="QKG81074.1"/>
    <property type="molecule type" value="Genomic_DNA"/>
</dbReference>
<feature type="domain" description="LTD" evidence="2">
    <location>
        <begin position="1321"/>
        <end position="1444"/>
    </location>
</feature>
<proteinExistence type="predicted"/>
<evidence type="ECO:0000313" key="4">
    <source>
        <dbReference type="Proteomes" id="UP000500961"/>
    </source>
</evidence>
<accession>A0A7D4AYW6</accession>
<keyword evidence="4" id="KW-1185">Reference proteome</keyword>
<dbReference type="Proteomes" id="UP000500961">
    <property type="component" value="Chromosome"/>
</dbReference>
<dbReference type="Gene3D" id="2.60.40.4070">
    <property type="match status" value="1"/>
</dbReference>
<evidence type="ECO:0000259" key="2">
    <source>
        <dbReference type="PROSITE" id="PS51841"/>
    </source>
</evidence>
<sequence>MQRNLLLVLTLFAQLGVAQQVVKYDFETSNLSEWTQKPDNHWGISSSSAISGTSSLKHTYDNNISATDTIIKPLPAWDIDKGDITWRFLIRHGYDPSSSNSWWFYLMCDDKLSTANESGYAVGVNLTGSDDLLKLWRIENGVPQEILSSTLNWQTQVGTGNAAAIEVVRTSDGNFTLRASESGSFFSLSDYGNITDNTYKGFSLFGVGYRYSSAQDMKLWIDDISFIYQPINPNDRTTIVAEPLQQIPSADIPSTSTSDENGVDVLTFLISDDGSGDNLPTYVQKILIKNPYPDSILWSNLIGGVTLKKDGQLISILSASISNEQITLEVDSALATIPDGQTAAFTFGIYLKESNIPDNTKLIFEVDSQNHGFLSSLFGSGFAQSFPSKIQSNPFTIRVNASQAHFQNISPIAILGKPFSLELVATDDYGSIDSDYNGQISLSLAEGNGTLTSVNGLTQNAINGIAHWDSLYYNRHETIRIKAEGNDIGQTISEEILISYDTTSFASTPGVQVGAFIISSLADKPEDAKEIIRFKIVDTGTDGVATYLKKIVLNKTSSSTCSSLLKTIEGVLVKDGSTYIATSNIDIKTSSIEIDFPLGAFTIADGQAKELSIYIYLKNSGINDNQTIQLYIDKLNPEFEAYDTGTQFSKSFPNNINSAISSIDVAASRLIISDAPKRIGVKEYFTVKISSTDQNGNQDVDFNGDAELMLASGDGELNVLSDNPCIVENGIGQFQANYSKPGTFTLLARNTELNDAISEAITCADADGVVLPLIQPTDTVILTPNNSYVAAAQEVIRFKIKDLGSTDSLPLFLRRIKLLAFNPTNLPTLSRMVQGFVLEKDGNSINPSSFTFSSNTLQIDFDEGTVHISDNDSANFILKVYLNDREVVDAFQFQFYIPNNNHGWITFDNGTAFSTTFPSTIFGRPCRTEVKADRLKFAEQPFAVAPNETFNVSVMACDSRGNIDKEYQGYTSLEIYNGTGSLNVDPILEPLNNGIATWNNAELTSVGKYRLKAYFGWLTDAISDNIYCGYNHVCEINEGFENAPPSWQGMDDWLISRIVTLDGEFSLAHAGNANAKQSVLSIPISSPKGKAAEWSITIRNGDWDPSSENYFYLAFISSHENSMDNDAEGYAVGINPSSGNDYISIWRFDNGTRTPLIQSKYDWNENDEVKLTITLSPDGTIKLWYTPKSTGIKSFGGEAKITVPTASFTSFVFAFTENRAGELWIDDIRFCTTDFPPAIESAKVQNLNTVKVSFSKPVTEQSAANIKNYNIISSSNKIIEIQNIKIDDQETVTLQTEKLPFEKFKLYVDNIADTNGYSLADSIEFGLTAEGNFGRLVFNEIMANPTPSNGLPEYEYVELYNPGEDSVLTSEWKLTLNDKKVTLPADTIPPNSYALIGCTSAMSSYSQFGKTIPVASFPSLLNDGMLLKLFDPNGNLIAFANYTKDWYNDSTRNSGGYSMECIDYTNLAEGKNNWKASISTNGGTPCNQNSVAGANPDITPPKLEYLSVLDNQTLSLSFSEAMDSLSATLKENYSTNLKIDFIKPAGLFNQAIISFSEPILPNQVYDITISGVMDFSGNSLADTLIRFGLLQIPELGDLVINEILFNPYVGGTDFVEVFNNSDKTIDLSQVMLANRDEESFEIKENFPASDKPFLLFPQEFGVITLNPSLVKRFYTCQNPSAFIQVDRMASFNNDKGYVVLLNSNNLVIDELRYSETMHNELLNDVKGVSLERINPNLSTNDVGTWHSAAQAAGFATPTYKNSQFTELTESKSKFTLTPKIFSPDGDGHDDYLIIRYNLPEPGYVANIRIFTANGVEIYRLANNLTLGTASQLKWDGVDSQHRRVDSGIYIIFFEYFNLKGEVHREKSTCVVGYK</sequence>
<reference evidence="3 4" key="1">
    <citation type="submission" date="2019-07" db="EMBL/GenBank/DDBJ databases">
        <title>Thalassofilum flectens gen. nov., sp. nov., a novel moderate thermophilic anaerobe from a shallow sea hot spring in Kunashir Island (Russia), representing a new family in the order Bacteroidales, and proposal of Thalassofilacea fam. nov.</title>
        <authorList>
            <person name="Kochetkova T.V."/>
            <person name="Podosokorskaya O.A."/>
            <person name="Novikov A."/>
            <person name="Elcheninov A.G."/>
            <person name="Toshchakov S.V."/>
            <person name="Kublanov I.V."/>
        </authorList>
    </citation>
    <scope>NUCLEOTIDE SEQUENCE [LARGE SCALE GENOMIC DNA]</scope>
    <source>
        <strain evidence="3 4">38-H</strain>
    </source>
</reference>
<dbReference type="Gene3D" id="2.60.40.1220">
    <property type="match status" value="2"/>
</dbReference>
<dbReference type="Gene3D" id="2.60.120.560">
    <property type="entry name" value="Exo-inulinase, domain 1"/>
    <property type="match status" value="1"/>
</dbReference>
<keyword evidence="1" id="KW-0732">Signal</keyword>
<dbReference type="InterPro" id="IPR036415">
    <property type="entry name" value="Lamin_tail_dom_sf"/>
</dbReference>
<evidence type="ECO:0000256" key="1">
    <source>
        <dbReference type="ARBA" id="ARBA00022729"/>
    </source>
</evidence>
<dbReference type="Pfam" id="PF00932">
    <property type="entry name" value="LTD"/>
    <property type="match status" value="2"/>
</dbReference>